<sequence length="94" mass="11019">MSFDQGEFDFDAPGDGGGYRRWRERLDEERLRFERRWGVPLGRRVRIRIEGHARSIVGRIELAQSKPSHGKPRLRIGSLEFTPEEIKSVVRKDD</sequence>
<evidence type="ECO:0000256" key="1">
    <source>
        <dbReference type="SAM" id="MobiDB-lite"/>
    </source>
</evidence>
<dbReference type="Proteomes" id="UP001476282">
    <property type="component" value="Unassembled WGS sequence"/>
</dbReference>
<dbReference type="EMBL" id="BAABRI010000001">
    <property type="protein sequence ID" value="GAA5480800.1"/>
    <property type="molecule type" value="Genomic_DNA"/>
</dbReference>
<evidence type="ECO:0000313" key="3">
    <source>
        <dbReference type="Proteomes" id="UP001476282"/>
    </source>
</evidence>
<proteinExistence type="predicted"/>
<organism evidence="2 3">
    <name type="scientific">Haloferula sargassicola</name>
    <dbReference type="NCBI Taxonomy" id="490096"/>
    <lineage>
        <taxon>Bacteria</taxon>
        <taxon>Pseudomonadati</taxon>
        <taxon>Verrucomicrobiota</taxon>
        <taxon>Verrucomicrobiia</taxon>
        <taxon>Verrucomicrobiales</taxon>
        <taxon>Verrucomicrobiaceae</taxon>
        <taxon>Haloferula</taxon>
    </lineage>
</organism>
<feature type="compositionally biased region" description="Acidic residues" evidence="1">
    <location>
        <begin position="1"/>
        <end position="12"/>
    </location>
</feature>
<feature type="region of interest" description="Disordered" evidence="1">
    <location>
        <begin position="1"/>
        <end position="20"/>
    </location>
</feature>
<evidence type="ECO:0000313" key="2">
    <source>
        <dbReference type="EMBL" id="GAA5480800.1"/>
    </source>
</evidence>
<comment type="caution">
    <text evidence="2">The sequence shown here is derived from an EMBL/GenBank/DDBJ whole genome shotgun (WGS) entry which is preliminary data.</text>
</comment>
<gene>
    <name evidence="2" type="ORF">Hsar01_00004</name>
</gene>
<keyword evidence="3" id="KW-1185">Reference proteome</keyword>
<name>A0ABP9UH22_9BACT</name>
<reference evidence="2 3" key="1">
    <citation type="submission" date="2024-02" db="EMBL/GenBank/DDBJ databases">
        <title>Haloferula sargassicola NBRC 104335.</title>
        <authorList>
            <person name="Ichikawa N."/>
            <person name="Katano-Makiyama Y."/>
            <person name="Hidaka K."/>
        </authorList>
    </citation>
    <scope>NUCLEOTIDE SEQUENCE [LARGE SCALE GENOMIC DNA]</scope>
    <source>
        <strain evidence="2 3">NBRC 104335</strain>
    </source>
</reference>
<protein>
    <submittedName>
        <fullName evidence="2">Uncharacterized protein</fullName>
    </submittedName>
</protein>
<accession>A0ABP9UH22</accession>
<dbReference type="RefSeq" id="WP_353564961.1">
    <property type="nucleotide sequence ID" value="NZ_BAABRI010000001.1"/>
</dbReference>